<proteinExistence type="predicted"/>
<gene>
    <name evidence="2" type="ORF">S01H1_64237</name>
</gene>
<dbReference type="GO" id="GO:0004642">
    <property type="term" value="F:phosphoribosylformylglycinamidine synthase activity"/>
    <property type="evidence" value="ECO:0007669"/>
    <property type="project" value="InterPro"/>
</dbReference>
<dbReference type="Pfam" id="PF02769">
    <property type="entry name" value="AIRS_C"/>
    <property type="match status" value="1"/>
</dbReference>
<dbReference type="InterPro" id="IPR036676">
    <property type="entry name" value="PurM-like_C_sf"/>
</dbReference>
<dbReference type="AlphaFoldDB" id="X0XX55"/>
<dbReference type="EMBL" id="BARS01042335">
    <property type="protein sequence ID" value="GAG41163.1"/>
    <property type="molecule type" value="Genomic_DNA"/>
</dbReference>
<organism evidence="2">
    <name type="scientific">marine sediment metagenome</name>
    <dbReference type="NCBI Taxonomy" id="412755"/>
    <lineage>
        <taxon>unclassified sequences</taxon>
        <taxon>metagenomes</taxon>
        <taxon>ecological metagenomes</taxon>
    </lineage>
</organism>
<sequence length="251" mass="27430">ASRTDPHARYDELRPAVQIGDPFLEKLLMEACLDLAHNHSEWIVGIQDLGAAGLTASSLESVARGGSGLEIDVAKVPRREEGMTPYEVMIAESQERMLIIVKKGQEEDVKGLFDRWELRSTIIGTVTDDGLARIREGEREVACLPVGLLTEAPQYSREGVPPAELAELQTFAFDSLPDVADPAAALLRLLSVPTIAGKQWVYRQYDHHVLTNTVDGPGGDAAVMRIRDTKKGIALCTDGNGRYCYLDPYAG</sequence>
<feature type="non-terminal residue" evidence="2">
    <location>
        <position position="1"/>
    </location>
</feature>
<accession>X0XX55</accession>
<name>X0XX55_9ZZZZ</name>
<dbReference type="InterPro" id="IPR010918">
    <property type="entry name" value="PurM-like_C_dom"/>
</dbReference>
<comment type="caution">
    <text evidence="2">The sequence shown here is derived from an EMBL/GenBank/DDBJ whole genome shotgun (WGS) entry which is preliminary data.</text>
</comment>
<dbReference type="InterPro" id="IPR036921">
    <property type="entry name" value="PurM-like_N_sf"/>
</dbReference>
<protein>
    <recommendedName>
        <fullName evidence="1">PurM-like C-terminal domain-containing protein</fullName>
    </recommendedName>
</protein>
<feature type="domain" description="PurM-like C-terminal" evidence="1">
    <location>
        <begin position="12"/>
        <end position="130"/>
    </location>
</feature>
<dbReference type="PANTHER" id="PTHR43555">
    <property type="entry name" value="PHOSPHORIBOSYLFORMYLGLYCINAMIDINE SYNTHASE SUBUNIT PURL"/>
    <property type="match status" value="1"/>
</dbReference>
<dbReference type="GO" id="GO:0006189">
    <property type="term" value="P:'de novo' IMP biosynthetic process"/>
    <property type="evidence" value="ECO:0007669"/>
    <property type="project" value="InterPro"/>
</dbReference>
<evidence type="ECO:0000259" key="1">
    <source>
        <dbReference type="Pfam" id="PF02769"/>
    </source>
</evidence>
<dbReference type="SUPFAM" id="SSF56042">
    <property type="entry name" value="PurM C-terminal domain-like"/>
    <property type="match status" value="1"/>
</dbReference>
<dbReference type="InterPro" id="IPR010074">
    <property type="entry name" value="PRibForGlyAmidine_synth_PurL"/>
</dbReference>
<feature type="non-terminal residue" evidence="2">
    <location>
        <position position="251"/>
    </location>
</feature>
<dbReference type="SUPFAM" id="SSF55326">
    <property type="entry name" value="PurM N-terminal domain-like"/>
    <property type="match status" value="1"/>
</dbReference>
<dbReference type="PANTHER" id="PTHR43555:SF1">
    <property type="entry name" value="PHOSPHORIBOSYLFORMYLGLYCINAMIDINE SYNTHASE SUBUNIT PURL"/>
    <property type="match status" value="1"/>
</dbReference>
<dbReference type="Gene3D" id="3.90.650.10">
    <property type="entry name" value="PurM-like C-terminal domain"/>
    <property type="match status" value="1"/>
</dbReference>
<evidence type="ECO:0000313" key="2">
    <source>
        <dbReference type="EMBL" id="GAG41163.1"/>
    </source>
</evidence>
<reference evidence="2" key="1">
    <citation type="journal article" date="2014" name="Front. Microbiol.">
        <title>High frequency of phylogenetically diverse reductive dehalogenase-homologous genes in deep subseafloor sedimentary metagenomes.</title>
        <authorList>
            <person name="Kawai M."/>
            <person name="Futagami T."/>
            <person name="Toyoda A."/>
            <person name="Takaki Y."/>
            <person name="Nishi S."/>
            <person name="Hori S."/>
            <person name="Arai W."/>
            <person name="Tsubouchi T."/>
            <person name="Morono Y."/>
            <person name="Uchiyama I."/>
            <person name="Ito T."/>
            <person name="Fujiyama A."/>
            <person name="Inagaki F."/>
            <person name="Takami H."/>
        </authorList>
    </citation>
    <scope>NUCLEOTIDE SEQUENCE</scope>
    <source>
        <strain evidence="2">Expedition CK06-06</strain>
    </source>
</reference>
<dbReference type="Gene3D" id="3.30.1330.10">
    <property type="entry name" value="PurM-like, N-terminal domain"/>
    <property type="match status" value="1"/>
</dbReference>